<proteinExistence type="predicted"/>
<dbReference type="PROSITE" id="PS50012">
    <property type="entry name" value="RCC1_3"/>
    <property type="match status" value="1"/>
</dbReference>
<dbReference type="Pfam" id="PF00415">
    <property type="entry name" value="RCC1"/>
    <property type="match status" value="1"/>
</dbReference>
<sequence length="657" mass="73909">MAKKVTPLTDLPLDILVLVFPYLDAKSFLALCATCKAFHQPSISLDSAYWSRATRSAFRVPNQPVVQSDGVRWQKMYRRLLTQSRVFTWGSNTHGCLGHTYQEEAHQSGMLRRRWVNSATNASFPIEVEHSRELGITSDMQCGGWSTTLLTSKGSLYTFGVLDGLTMPREVSSNKHELLKYPPGFPQSTDRYDPAVATLQFSSGRSHVLALADSGRIWSWYAFNKAALHVKFLHIDINEASPSSSSQTPTADTTGQVGRVRQVVAGWGHSSAYVCGTGIVLWSPVKRPRGDQVSDMMLVVDSAVVPKTSYQRPKHASRQSKDDKALGDEVGMVSNYIILEHFVVFVTDLGKVFAAKIGDESTTTDIVELRRLRNDTGTHWDVQGSFRRFASFKNDEVIITDQGYLDRCWEARFDNPAQTNIHGLQRIPALQDTGVISVAFGDHHYHALHRNGRITSYGKDPQGCGALGLGSENNLQAMIRGINIVANRGEGELLRETYTTGRQVWFEEEKRKFMRFMGDGGQDPSEARERMELADVDPTIKGEVSEWFEQETRDWDKRPELKDADEDRLGAYFALSVSAAGWHSGALVLVNDVLAEMVRESCKGGPPERSPHEGKLYEWEWKDWPRLRLADGREMPGEVEFSEWKYGRPDFERNFEA</sequence>
<dbReference type="InterPro" id="IPR001810">
    <property type="entry name" value="F-box_dom"/>
</dbReference>
<dbReference type="Proteomes" id="UP000799750">
    <property type="component" value="Unassembled WGS sequence"/>
</dbReference>
<dbReference type="Gene3D" id="2.130.10.30">
    <property type="entry name" value="Regulator of chromosome condensation 1/beta-lactamase-inhibitor protein II"/>
    <property type="match status" value="2"/>
</dbReference>
<dbReference type="AlphaFoldDB" id="A0A6A6QBD1"/>
<dbReference type="CDD" id="cd09917">
    <property type="entry name" value="F-box_SF"/>
    <property type="match status" value="1"/>
</dbReference>
<protein>
    <submittedName>
        <fullName evidence="4">RCC1/BLIP-II</fullName>
    </submittedName>
</protein>
<keyword evidence="1" id="KW-0677">Repeat</keyword>
<dbReference type="InterPro" id="IPR051210">
    <property type="entry name" value="Ub_ligase/GEF_domain"/>
</dbReference>
<gene>
    <name evidence="4" type="ORF">BU16DRAFT_531211</name>
</gene>
<dbReference type="EMBL" id="MU004198">
    <property type="protein sequence ID" value="KAF2489705.1"/>
    <property type="molecule type" value="Genomic_DNA"/>
</dbReference>
<feature type="domain" description="F-box" evidence="3">
    <location>
        <begin position="5"/>
        <end position="53"/>
    </location>
</feature>
<accession>A0A6A6QBD1</accession>
<dbReference type="PANTHER" id="PTHR22870">
    <property type="entry name" value="REGULATOR OF CHROMOSOME CONDENSATION"/>
    <property type="match status" value="1"/>
</dbReference>
<dbReference type="InterPro" id="IPR000408">
    <property type="entry name" value="Reg_chr_condens"/>
</dbReference>
<keyword evidence="5" id="KW-1185">Reference proteome</keyword>
<organism evidence="4 5">
    <name type="scientific">Lophium mytilinum</name>
    <dbReference type="NCBI Taxonomy" id="390894"/>
    <lineage>
        <taxon>Eukaryota</taxon>
        <taxon>Fungi</taxon>
        <taxon>Dikarya</taxon>
        <taxon>Ascomycota</taxon>
        <taxon>Pezizomycotina</taxon>
        <taxon>Dothideomycetes</taxon>
        <taxon>Pleosporomycetidae</taxon>
        <taxon>Mytilinidiales</taxon>
        <taxon>Mytilinidiaceae</taxon>
        <taxon>Lophium</taxon>
    </lineage>
</organism>
<dbReference type="PROSITE" id="PS50181">
    <property type="entry name" value="FBOX"/>
    <property type="match status" value="1"/>
</dbReference>
<dbReference type="PANTHER" id="PTHR22870:SF437">
    <property type="entry name" value="REGULATOR OF CHROMOSOME CONDENSATION (RCC1) FAMILY WITH FYVE ZINC FINGER DOMAIN-CONTAINING PROTEIN"/>
    <property type="match status" value="1"/>
</dbReference>
<dbReference type="OrthoDB" id="61110at2759"/>
<reference evidence="4" key="1">
    <citation type="journal article" date="2020" name="Stud. Mycol.">
        <title>101 Dothideomycetes genomes: a test case for predicting lifestyles and emergence of pathogens.</title>
        <authorList>
            <person name="Haridas S."/>
            <person name="Albert R."/>
            <person name="Binder M."/>
            <person name="Bloem J."/>
            <person name="Labutti K."/>
            <person name="Salamov A."/>
            <person name="Andreopoulos B."/>
            <person name="Baker S."/>
            <person name="Barry K."/>
            <person name="Bills G."/>
            <person name="Bluhm B."/>
            <person name="Cannon C."/>
            <person name="Castanera R."/>
            <person name="Culley D."/>
            <person name="Daum C."/>
            <person name="Ezra D."/>
            <person name="Gonzalez J."/>
            <person name="Henrissat B."/>
            <person name="Kuo A."/>
            <person name="Liang C."/>
            <person name="Lipzen A."/>
            <person name="Lutzoni F."/>
            <person name="Magnuson J."/>
            <person name="Mondo S."/>
            <person name="Nolan M."/>
            <person name="Ohm R."/>
            <person name="Pangilinan J."/>
            <person name="Park H.-J."/>
            <person name="Ramirez L."/>
            <person name="Alfaro M."/>
            <person name="Sun H."/>
            <person name="Tritt A."/>
            <person name="Yoshinaga Y."/>
            <person name="Zwiers L.-H."/>
            <person name="Turgeon B."/>
            <person name="Goodwin S."/>
            <person name="Spatafora J."/>
            <person name="Crous P."/>
            <person name="Grigoriev I."/>
        </authorList>
    </citation>
    <scope>NUCLEOTIDE SEQUENCE</scope>
    <source>
        <strain evidence="4">CBS 269.34</strain>
    </source>
</reference>
<evidence type="ECO:0000313" key="5">
    <source>
        <dbReference type="Proteomes" id="UP000799750"/>
    </source>
</evidence>
<feature type="repeat" description="RCC1" evidence="2">
    <location>
        <begin position="84"/>
        <end position="153"/>
    </location>
</feature>
<name>A0A6A6QBD1_9PEZI</name>
<dbReference type="InterPro" id="IPR036047">
    <property type="entry name" value="F-box-like_dom_sf"/>
</dbReference>
<evidence type="ECO:0000256" key="1">
    <source>
        <dbReference type="ARBA" id="ARBA00022737"/>
    </source>
</evidence>
<dbReference type="InterPro" id="IPR009091">
    <property type="entry name" value="RCC1/BLIP-II"/>
</dbReference>
<dbReference type="SUPFAM" id="SSF50985">
    <property type="entry name" value="RCC1/BLIP-II"/>
    <property type="match status" value="1"/>
</dbReference>
<dbReference type="Pfam" id="PF12937">
    <property type="entry name" value="F-box-like"/>
    <property type="match status" value="1"/>
</dbReference>
<dbReference type="SUPFAM" id="SSF81383">
    <property type="entry name" value="F-box domain"/>
    <property type="match status" value="1"/>
</dbReference>
<evidence type="ECO:0000313" key="4">
    <source>
        <dbReference type="EMBL" id="KAF2489705.1"/>
    </source>
</evidence>
<evidence type="ECO:0000256" key="2">
    <source>
        <dbReference type="PROSITE-ProRule" id="PRU00235"/>
    </source>
</evidence>
<evidence type="ECO:0000259" key="3">
    <source>
        <dbReference type="PROSITE" id="PS50181"/>
    </source>
</evidence>
<dbReference type="Gene3D" id="1.20.1280.50">
    <property type="match status" value="1"/>
</dbReference>